<dbReference type="OrthoDB" id="284718at2759"/>
<proteinExistence type="predicted"/>
<evidence type="ECO:0000313" key="4">
    <source>
        <dbReference type="EMBL" id="TEB26888.1"/>
    </source>
</evidence>
<keyword evidence="1" id="KW-1133">Transmembrane helix</keyword>
<gene>
    <name evidence="4" type="ORF">FA13DRAFT_1795344</name>
    <name evidence="3" type="ORF">FA13DRAFT_1796355</name>
    <name evidence="2" type="ORF">FA13DRAFT_1806098</name>
</gene>
<evidence type="ECO:0000256" key="1">
    <source>
        <dbReference type="SAM" id="Phobius"/>
    </source>
</evidence>
<evidence type="ECO:0000313" key="5">
    <source>
        <dbReference type="Proteomes" id="UP000298030"/>
    </source>
</evidence>
<keyword evidence="5" id="KW-1185">Reference proteome</keyword>
<name>A0A4Y7SW44_COPMI</name>
<comment type="caution">
    <text evidence="3">The sequence shown here is derived from an EMBL/GenBank/DDBJ whole genome shotgun (WGS) entry which is preliminary data.</text>
</comment>
<evidence type="ECO:0000313" key="2">
    <source>
        <dbReference type="EMBL" id="TEB11424.1"/>
    </source>
</evidence>
<protein>
    <submittedName>
        <fullName evidence="3">Uncharacterized protein</fullName>
    </submittedName>
</protein>
<organism evidence="3 5">
    <name type="scientific">Coprinellus micaceus</name>
    <name type="common">Glistening ink-cap mushroom</name>
    <name type="synonym">Coprinus micaceus</name>
    <dbReference type="NCBI Taxonomy" id="71717"/>
    <lineage>
        <taxon>Eukaryota</taxon>
        <taxon>Fungi</taxon>
        <taxon>Dikarya</taxon>
        <taxon>Basidiomycota</taxon>
        <taxon>Agaricomycotina</taxon>
        <taxon>Agaricomycetes</taxon>
        <taxon>Agaricomycetidae</taxon>
        <taxon>Agaricales</taxon>
        <taxon>Agaricineae</taxon>
        <taxon>Psathyrellaceae</taxon>
        <taxon>Coprinellus</taxon>
    </lineage>
</organism>
<dbReference type="AlphaFoldDB" id="A0A4Y7SW44"/>
<sequence length="106" mass="11763">MSVVHTRKDDPRSASLEEPYALPRSWFLETGDGLATSGMFLGGLIMVTRNRFLAWPSVVFGINSLINQHPLRQKESAAGWSNTGLCIVALFASYFPYFVVTKNPIV</sequence>
<reference evidence="3 5" key="1">
    <citation type="journal article" date="2019" name="Nat. Ecol. Evol.">
        <title>Megaphylogeny resolves global patterns of mushroom evolution.</title>
        <authorList>
            <person name="Varga T."/>
            <person name="Krizsan K."/>
            <person name="Foldi C."/>
            <person name="Dima B."/>
            <person name="Sanchez-Garcia M."/>
            <person name="Sanchez-Ramirez S."/>
            <person name="Szollosi G.J."/>
            <person name="Szarkandi J.G."/>
            <person name="Papp V."/>
            <person name="Albert L."/>
            <person name="Andreopoulos W."/>
            <person name="Angelini C."/>
            <person name="Antonin V."/>
            <person name="Barry K.W."/>
            <person name="Bougher N.L."/>
            <person name="Buchanan P."/>
            <person name="Buyck B."/>
            <person name="Bense V."/>
            <person name="Catcheside P."/>
            <person name="Chovatia M."/>
            <person name="Cooper J."/>
            <person name="Damon W."/>
            <person name="Desjardin D."/>
            <person name="Finy P."/>
            <person name="Geml J."/>
            <person name="Haridas S."/>
            <person name="Hughes K."/>
            <person name="Justo A."/>
            <person name="Karasinski D."/>
            <person name="Kautmanova I."/>
            <person name="Kiss B."/>
            <person name="Kocsube S."/>
            <person name="Kotiranta H."/>
            <person name="LaButti K.M."/>
            <person name="Lechner B.E."/>
            <person name="Liimatainen K."/>
            <person name="Lipzen A."/>
            <person name="Lukacs Z."/>
            <person name="Mihaltcheva S."/>
            <person name="Morgado L.N."/>
            <person name="Niskanen T."/>
            <person name="Noordeloos M.E."/>
            <person name="Ohm R.A."/>
            <person name="Ortiz-Santana B."/>
            <person name="Ovrebo C."/>
            <person name="Racz N."/>
            <person name="Riley R."/>
            <person name="Savchenko A."/>
            <person name="Shiryaev A."/>
            <person name="Soop K."/>
            <person name="Spirin V."/>
            <person name="Szebenyi C."/>
            <person name="Tomsovsky M."/>
            <person name="Tulloss R.E."/>
            <person name="Uehling J."/>
            <person name="Grigoriev I.V."/>
            <person name="Vagvolgyi C."/>
            <person name="Papp T."/>
            <person name="Martin F.M."/>
            <person name="Miettinen O."/>
            <person name="Hibbett D.S."/>
            <person name="Nagy L.G."/>
        </authorList>
    </citation>
    <scope>NUCLEOTIDE SEQUENCE [LARGE SCALE GENOMIC DNA]</scope>
    <source>
        <strain evidence="3 5">FP101781</strain>
    </source>
</reference>
<keyword evidence="1" id="KW-0812">Transmembrane</keyword>
<dbReference type="STRING" id="71717.A0A4Y7SW44"/>
<dbReference type="EMBL" id="QPFP01000045">
    <property type="protein sequence ID" value="TEB26888.1"/>
    <property type="molecule type" value="Genomic_DNA"/>
</dbReference>
<dbReference type="EMBL" id="QPFP01000447">
    <property type="protein sequence ID" value="TEB11424.1"/>
    <property type="molecule type" value="Genomic_DNA"/>
</dbReference>
<evidence type="ECO:0000313" key="3">
    <source>
        <dbReference type="EMBL" id="TEB25449.1"/>
    </source>
</evidence>
<dbReference type="Proteomes" id="UP000298030">
    <property type="component" value="Unassembled WGS sequence"/>
</dbReference>
<dbReference type="EMBL" id="QPFP01000056">
    <property type="protein sequence ID" value="TEB25449.1"/>
    <property type="molecule type" value="Genomic_DNA"/>
</dbReference>
<accession>A0A4Y7SW44</accession>
<feature type="transmembrane region" description="Helical" evidence="1">
    <location>
        <begin position="77"/>
        <end position="100"/>
    </location>
</feature>
<keyword evidence="1" id="KW-0472">Membrane</keyword>